<protein>
    <submittedName>
        <fullName evidence="5">Spore coat protein A</fullName>
    </submittedName>
</protein>
<organism evidence="5 6">
    <name type="scientific">Fulvimonas soli</name>
    <dbReference type="NCBI Taxonomy" id="155197"/>
    <lineage>
        <taxon>Bacteria</taxon>
        <taxon>Pseudomonadati</taxon>
        <taxon>Pseudomonadota</taxon>
        <taxon>Gammaproteobacteria</taxon>
        <taxon>Lysobacterales</taxon>
        <taxon>Rhodanobacteraceae</taxon>
        <taxon>Fulvimonas</taxon>
    </lineage>
</organism>
<dbReference type="EMBL" id="QGHC01000003">
    <property type="protein sequence ID" value="PWK92093.1"/>
    <property type="molecule type" value="Genomic_DNA"/>
</dbReference>
<accession>A0A316IGE7</accession>
<dbReference type="CDD" id="cd13891">
    <property type="entry name" value="CuRO_3_CotA_like"/>
    <property type="match status" value="1"/>
</dbReference>
<sequence>MQSSRRRFLKHLAWGAAAGLAPAALRAQAHHPMHMASQQGGAPLCRHPAPDQLAEPRLLDPDVLAPFVDPLPLPEALRAAPGRPLRIAMRETARRLHRDLPPTRLWTYGGHMPGPPVEARSGEAARIEWANELPAKHFLPIDRNICGAEPGTPEVRGVVHVHGARVPPGADGYPTDWFVPGQSRALDYPNRQDAATLWYHDHTMGIERLNMYAGLFGLYLLRDEHELSLGLPSGEREVPLVLCDRLLTADGQLYYPTSGVGDAPWVPEVFGNAMLVNGALFPRLDVQACRYRLRVLNASNARFFRLSLRGRRPFLQIGSDQGLLAAPVAQAGLVLAPAERADLVVDFAGLAGQDVELMNDAAPLMRFRVAAGRVRDGSRVPAVLRDVPRLAESSAARTRLLTIDEYDDCLAEPMLMLLDGKRWHDPVSETPKLGSTEIWSLLNLTEDTHPIHLHLVRFQVLDRRPFDVDQYVDSRTLRYLGPALPPPPHERGWKDTAQVPPGMLTRFIVRFEGYAGRYVWHCHLLEHASNEMMRPFEVVA</sequence>
<evidence type="ECO:0000313" key="6">
    <source>
        <dbReference type="Proteomes" id="UP000245812"/>
    </source>
</evidence>
<dbReference type="InterPro" id="IPR045087">
    <property type="entry name" value="Cu-oxidase_fam"/>
</dbReference>
<feature type="chain" id="PRO_5016255637" evidence="2">
    <location>
        <begin position="24"/>
        <end position="540"/>
    </location>
</feature>
<evidence type="ECO:0000256" key="1">
    <source>
        <dbReference type="SAM" id="MobiDB-lite"/>
    </source>
</evidence>
<dbReference type="PANTHER" id="PTHR48267">
    <property type="entry name" value="CUPREDOXIN SUPERFAMILY PROTEIN"/>
    <property type="match status" value="1"/>
</dbReference>
<dbReference type="Pfam" id="PF07732">
    <property type="entry name" value="Cu-oxidase_3"/>
    <property type="match status" value="1"/>
</dbReference>
<keyword evidence="2" id="KW-0732">Signal</keyword>
<name>A0A316IGE7_9GAMM</name>
<keyword evidence="5" id="KW-0167">Capsid protein</keyword>
<evidence type="ECO:0000259" key="3">
    <source>
        <dbReference type="Pfam" id="PF07731"/>
    </source>
</evidence>
<dbReference type="AlphaFoldDB" id="A0A316IGE7"/>
<dbReference type="InterPro" id="IPR008972">
    <property type="entry name" value="Cupredoxin"/>
</dbReference>
<dbReference type="InterPro" id="IPR011706">
    <property type="entry name" value="Cu-oxidase_C"/>
</dbReference>
<dbReference type="GO" id="GO:0005507">
    <property type="term" value="F:copper ion binding"/>
    <property type="evidence" value="ECO:0007669"/>
    <property type="project" value="InterPro"/>
</dbReference>
<dbReference type="SUPFAM" id="SSF49503">
    <property type="entry name" value="Cupredoxins"/>
    <property type="match status" value="3"/>
</dbReference>
<reference evidence="5 6" key="1">
    <citation type="submission" date="2018-05" db="EMBL/GenBank/DDBJ databases">
        <title>Genomic Encyclopedia of Type Strains, Phase IV (KMG-IV): sequencing the most valuable type-strain genomes for metagenomic binning, comparative biology and taxonomic classification.</title>
        <authorList>
            <person name="Goeker M."/>
        </authorList>
    </citation>
    <scope>NUCLEOTIDE SEQUENCE [LARGE SCALE GENOMIC DNA]</scope>
    <source>
        <strain evidence="5 6">DSM 14263</strain>
    </source>
</reference>
<dbReference type="Gene3D" id="2.60.40.420">
    <property type="entry name" value="Cupredoxins - blue copper proteins"/>
    <property type="match status" value="3"/>
</dbReference>
<dbReference type="CDD" id="cd13844">
    <property type="entry name" value="CuRO_1_BOD_CotA_like"/>
    <property type="match status" value="1"/>
</dbReference>
<dbReference type="Pfam" id="PF07731">
    <property type="entry name" value="Cu-oxidase_2"/>
    <property type="match status" value="1"/>
</dbReference>
<dbReference type="InterPro" id="IPR006311">
    <property type="entry name" value="TAT_signal"/>
</dbReference>
<gene>
    <name evidence="5" type="ORF">C7456_103212</name>
</gene>
<dbReference type="RefSeq" id="WP_245889772.1">
    <property type="nucleotide sequence ID" value="NZ_MSZV01000029.1"/>
</dbReference>
<keyword evidence="6" id="KW-1185">Reference proteome</keyword>
<dbReference type="InterPro" id="IPR011707">
    <property type="entry name" value="Cu-oxidase-like_N"/>
</dbReference>
<dbReference type="Proteomes" id="UP000245812">
    <property type="component" value="Unassembled WGS sequence"/>
</dbReference>
<feature type="region of interest" description="Disordered" evidence="1">
    <location>
        <begin position="30"/>
        <end position="53"/>
    </location>
</feature>
<dbReference type="PANTHER" id="PTHR48267:SF1">
    <property type="entry name" value="BILIRUBIN OXIDASE"/>
    <property type="match status" value="1"/>
</dbReference>
<proteinExistence type="predicted"/>
<feature type="signal peptide" evidence="2">
    <location>
        <begin position="1"/>
        <end position="23"/>
    </location>
</feature>
<evidence type="ECO:0000256" key="2">
    <source>
        <dbReference type="SAM" id="SignalP"/>
    </source>
</evidence>
<evidence type="ECO:0000259" key="4">
    <source>
        <dbReference type="Pfam" id="PF07732"/>
    </source>
</evidence>
<feature type="domain" description="Plastocyanin-like" evidence="4">
    <location>
        <begin position="158"/>
        <end position="224"/>
    </location>
</feature>
<evidence type="ECO:0000313" key="5">
    <source>
        <dbReference type="EMBL" id="PWK92093.1"/>
    </source>
</evidence>
<keyword evidence="5" id="KW-0946">Virion</keyword>
<dbReference type="GO" id="GO:0016491">
    <property type="term" value="F:oxidoreductase activity"/>
    <property type="evidence" value="ECO:0007669"/>
    <property type="project" value="InterPro"/>
</dbReference>
<feature type="domain" description="Plastocyanin-like" evidence="3">
    <location>
        <begin position="414"/>
        <end position="538"/>
    </location>
</feature>
<dbReference type="PROSITE" id="PS51318">
    <property type="entry name" value="TAT"/>
    <property type="match status" value="1"/>
</dbReference>
<comment type="caution">
    <text evidence="5">The sequence shown here is derived from an EMBL/GenBank/DDBJ whole genome shotgun (WGS) entry which is preliminary data.</text>
</comment>